<accession>A0A5R8Y3L2</accession>
<dbReference type="Gene3D" id="3.20.20.450">
    <property type="entry name" value="EAL domain"/>
    <property type="match status" value="1"/>
</dbReference>
<gene>
    <name evidence="2" type="ORF">FDK22_06895</name>
</gene>
<sequence>MNSPYITDNNLIEKILSNKAVEIHLQPIVSIRTKSIFAYESLTRCRFEGKMIPPQILFELANKANLSSQLDEMTRQLAIKKFHTYYKKNNKELLFLNVEADIINNFEKEKLGFIDLITKLNIPFKNFILEIKEDEIENIEALEKFCKYFKGLGFGIALDDFGTGNSNFYRLNVISPDIIKIDKSLFTATSKRIINKEIVKSISKMSQNLGIKVLAEGVEDFNSISMAMKAGINLFQGYYFSKPKDSFNHEEFLEIITLINKTGNEFKDKVLNSIKKKRDTIGKFDQIAIDMINGNKSIEEIHQYLNRNFKYYNEIEAIYIIDVLSSKQIKDTILDESISGMYNITSDGDEHYLKEYFYITMETKKGIYLSNRYVSFATGNVCKTFAKKFDLNGVSYILCLDIIIEKN</sequence>
<dbReference type="GO" id="GO:0071111">
    <property type="term" value="F:cyclic-guanylate-specific phosphodiesterase activity"/>
    <property type="evidence" value="ECO:0007669"/>
    <property type="project" value="InterPro"/>
</dbReference>
<dbReference type="PANTHER" id="PTHR33121:SF76">
    <property type="entry name" value="SIGNALING PROTEIN"/>
    <property type="match status" value="1"/>
</dbReference>
<dbReference type="InterPro" id="IPR001633">
    <property type="entry name" value="EAL_dom"/>
</dbReference>
<dbReference type="EMBL" id="VANU01000002">
    <property type="protein sequence ID" value="TLP39588.1"/>
    <property type="molecule type" value="Genomic_DNA"/>
</dbReference>
<dbReference type="InterPro" id="IPR035919">
    <property type="entry name" value="EAL_sf"/>
</dbReference>
<dbReference type="PANTHER" id="PTHR33121">
    <property type="entry name" value="CYCLIC DI-GMP PHOSPHODIESTERASE PDEF"/>
    <property type="match status" value="1"/>
</dbReference>
<proteinExistence type="predicted"/>
<dbReference type="InterPro" id="IPR029151">
    <property type="entry name" value="Sensor-like_sf"/>
</dbReference>
<evidence type="ECO:0000313" key="3">
    <source>
        <dbReference type="Proteomes" id="UP000308901"/>
    </source>
</evidence>
<reference evidence="2 3" key="1">
    <citation type="submission" date="2019-05" db="EMBL/GenBank/DDBJ databases">
        <title>Arcobacter sp. nov., isolated from sea sediment.</title>
        <authorList>
            <person name="Kim W."/>
        </authorList>
    </citation>
    <scope>NUCLEOTIDE SEQUENCE [LARGE SCALE GENOMIC DNA]</scope>
    <source>
        <strain evidence="2 3">CAU 1517</strain>
    </source>
</reference>
<dbReference type="SUPFAM" id="SSF103190">
    <property type="entry name" value="Sensory domain-like"/>
    <property type="match status" value="1"/>
</dbReference>
<dbReference type="InterPro" id="IPR050706">
    <property type="entry name" value="Cyclic-di-GMP_PDE-like"/>
</dbReference>
<evidence type="ECO:0000313" key="2">
    <source>
        <dbReference type="EMBL" id="TLP39588.1"/>
    </source>
</evidence>
<dbReference type="PROSITE" id="PS50883">
    <property type="entry name" value="EAL"/>
    <property type="match status" value="1"/>
</dbReference>
<dbReference type="OrthoDB" id="9813903at2"/>
<dbReference type="RefSeq" id="WP_138152170.1">
    <property type="nucleotide sequence ID" value="NZ_VANU01000002.1"/>
</dbReference>
<dbReference type="SMART" id="SM00052">
    <property type="entry name" value="EAL"/>
    <property type="match status" value="1"/>
</dbReference>
<evidence type="ECO:0000259" key="1">
    <source>
        <dbReference type="PROSITE" id="PS50883"/>
    </source>
</evidence>
<dbReference type="SUPFAM" id="SSF141868">
    <property type="entry name" value="EAL domain-like"/>
    <property type="match status" value="1"/>
</dbReference>
<dbReference type="CDD" id="cd01948">
    <property type="entry name" value="EAL"/>
    <property type="match status" value="1"/>
</dbReference>
<organism evidence="2 3">
    <name type="scientific">Arcobacter arenosus</name>
    <dbReference type="NCBI Taxonomy" id="2576037"/>
    <lineage>
        <taxon>Bacteria</taxon>
        <taxon>Pseudomonadati</taxon>
        <taxon>Campylobacterota</taxon>
        <taxon>Epsilonproteobacteria</taxon>
        <taxon>Campylobacterales</taxon>
        <taxon>Arcobacteraceae</taxon>
        <taxon>Arcobacter</taxon>
    </lineage>
</organism>
<feature type="domain" description="EAL" evidence="1">
    <location>
        <begin position="5"/>
        <end position="257"/>
    </location>
</feature>
<dbReference type="Gene3D" id="3.30.450.20">
    <property type="entry name" value="PAS domain"/>
    <property type="match status" value="1"/>
</dbReference>
<dbReference type="Proteomes" id="UP000308901">
    <property type="component" value="Unassembled WGS sequence"/>
</dbReference>
<protein>
    <submittedName>
        <fullName evidence="2">EAL domain-containing protein</fullName>
    </submittedName>
</protein>
<name>A0A5R8Y3L2_9BACT</name>
<dbReference type="AlphaFoldDB" id="A0A5R8Y3L2"/>
<dbReference type="Pfam" id="PF00563">
    <property type="entry name" value="EAL"/>
    <property type="match status" value="1"/>
</dbReference>
<keyword evidence="3" id="KW-1185">Reference proteome</keyword>
<comment type="caution">
    <text evidence="2">The sequence shown here is derived from an EMBL/GenBank/DDBJ whole genome shotgun (WGS) entry which is preliminary data.</text>
</comment>